<dbReference type="RefSeq" id="WP_231116382.1">
    <property type="nucleotide sequence ID" value="NZ_SGXD01000003.1"/>
</dbReference>
<dbReference type="SMART" id="SM00354">
    <property type="entry name" value="HTH_LACI"/>
    <property type="match status" value="1"/>
</dbReference>
<feature type="domain" description="HTH lacI-type" evidence="4">
    <location>
        <begin position="10"/>
        <end position="64"/>
    </location>
</feature>
<dbReference type="GO" id="GO:0000976">
    <property type="term" value="F:transcription cis-regulatory region binding"/>
    <property type="evidence" value="ECO:0007669"/>
    <property type="project" value="TreeGrafter"/>
</dbReference>
<dbReference type="EMBL" id="SGXD01000003">
    <property type="protein sequence ID" value="RZS87422.1"/>
    <property type="molecule type" value="Genomic_DNA"/>
</dbReference>
<dbReference type="Gene3D" id="3.40.50.2300">
    <property type="match status" value="2"/>
</dbReference>
<protein>
    <submittedName>
        <fullName evidence="5">DNA-binding LacI/PurR family transcriptional regulator</fullName>
    </submittedName>
</protein>
<evidence type="ECO:0000313" key="5">
    <source>
        <dbReference type="EMBL" id="RZS87422.1"/>
    </source>
</evidence>
<dbReference type="Gene3D" id="1.10.260.40">
    <property type="entry name" value="lambda repressor-like DNA-binding domains"/>
    <property type="match status" value="1"/>
</dbReference>
<dbReference type="Proteomes" id="UP000293638">
    <property type="component" value="Unassembled WGS sequence"/>
</dbReference>
<accession>A0A4Q7NQK4</accession>
<gene>
    <name evidence="5" type="ORF">EV189_2852</name>
</gene>
<dbReference type="GO" id="GO:0003700">
    <property type="term" value="F:DNA-binding transcription factor activity"/>
    <property type="evidence" value="ECO:0007669"/>
    <property type="project" value="TreeGrafter"/>
</dbReference>
<evidence type="ECO:0000256" key="3">
    <source>
        <dbReference type="ARBA" id="ARBA00023163"/>
    </source>
</evidence>
<dbReference type="CDD" id="cd01392">
    <property type="entry name" value="HTH_LacI"/>
    <property type="match status" value="1"/>
</dbReference>
<proteinExistence type="predicted"/>
<dbReference type="AlphaFoldDB" id="A0A4Q7NQK4"/>
<keyword evidence="3" id="KW-0804">Transcription</keyword>
<comment type="caution">
    <text evidence="5">The sequence shown here is derived from an EMBL/GenBank/DDBJ whole genome shotgun (WGS) entry which is preliminary data.</text>
</comment>
<dbReference type="InterPro" id="IPR000843">
    <property type="entry name" value="HTH_LacI"/>
</dbReference>
<dbReference type="InterPro" id="IPR010982">
    <property type="entry name" value="Lambda_DNA-bd_dom_sf"/>
</dbReference>
<keyword evidence="6" id="KW-1185">Reference proteome</keyword>
<dbReference type="PROSITE" id="PS00356">
    <property type="entry name" value="HTH_LACI_1"/>
    <property type="match status" value="1"/>
</dbReference>
<evidence type="ECO:0000256" key="1">
    <source>
        <dbReference type="ARBA" id="ARBA00023015"/>
    </source>
</evidence>
<sequence>MQSNGERRPARMDDVAAAAGVSHQTVSRVLNGADSVRPETRARVLAAVERLGYRRNVAARALASRRSQTIGVLTAGTQLFGPTGILHGIEQAARQADYYLSIASEPVLELAAVRRALARLTEQAVDGIVVVGPQEDAQGALVELAERVPVVVVDGHAGPGPTRVYVDHLGGARAATAHLLEQGVRTVHHVAGPPDWGEAADRRAGWEAVLREAGRAVPRPLAGDWSAGSGYAAGCLLAVDPEVEAVFVANDQMALGVLRAMAEVGRRCPEDVLLAGFDDVPEAGFFWPPLTTVRQDFPALGRASIDLLLQGIAGGAVAGAAGGAGGSPRREVAVPAQLVVRASSHRLPVPSSA</sequence>
<dbReference type="SUPFAM" id="SSF47413">
    <property type="entry name" value="lambda repressor-like DNA-binding domains"/>
    <property type="match status" value="1"/>
</dbReference>
<dbReference type="Pfam" id="PF00356">
    <property type="entry name" value="LacI"/>
    <property type="match status" value="1"/>
</dbReference>
<dbReference type="InterPro" id="IPR046335">
    <property type="entry name" value="LacI/GalR-like_sensor"/>
</dbReference>
<evidence type="ECO:0000259" key="4">
    <source>
        <dbReference type="PROSITE" id="PS50932"/>
    </source>
</evidence>
<reference evidence="5 6" key="1">
    <citation type="submission" date="2019-02" db="EMBL/GenBank/DDBJ databases">
        <title>Genomic Encyclopedia of Type Strains, Phase IV (KMG-IV): sequencing the most valuable type-strain genomes for metagenomic binning, comparative biology and taxonomic classification.</title>
        <authorList>
            <person name="Goeker M."/>
        </authorList>
    </citation>
    <scope>NUCLEOTIDE SEQUENCE [LARGE SCALE GENOMIC DNA]</scope>
    <source>
        <strain evidence="5 6">DSM 45622</strain>
    </source>
</reference>
<keyword evidence="2 5" id="KW-0238">DNA-binding</keyword>
<dbReference type="PANTHER" id="PTHR30146">
    <property type="entry name" value="LACI-RELATED TRANSCRIPTIONAL REPRESSOR"/>
    <property type="match status" value="1"/>
</dbReference>
<dbReference type="CDD" id="cd01574">
    <property type="entry name" value="PBP1_LacI"/>
    <property type="match status" value="1"/>
</dbReference>
<name>A0A4Q7NQK4_9ACTN</name>
<dbReference type="Pfam" id="PF13377">
    <property type="entry name" value="Peripla_BP_3"/>
    <property type="match status" value="1"/>
</dbReference>
<organism evidence="5 6">
    <name type="scientific">Motilibacter rhizosphaerae</name>
    <dbReference type="NCBI Taxonomy" id="598652"/>
    <lineage>
        <taxon>Bacteria</taxon>
        <taxon>Bacillati</taxon>
        <taxon>Actinomycetota</taxon>
        <taxon>Actinomycetes</taxon>
        <taxon>Motilibacterales</taxon>
        <taxon>Motilibacteraceae</taxon>
        <taxon>Motilibacter</taxon>
    </lineage>
</organism>
<evidence type="ECO:0000256" key="2">
    <source>
        <dbReference type="ARBA" id="ARBA00023125"/>
    </source>
</evidence>
<keyword evidence="1" id="KW-0805">Transcription regulation</keyword>
<evidence type="ECO:0000313" key="6">
    <source>
        <dbReference type="Proteomes" id="UP000293638"/>
    </source>
</evidence>
<dbReference type="InterPro" id="IPR028082">
    <property type="entry name" value="Peripla_BP_I"/>
</dbReference>
<dbReference type="PROSITE" id="PS50932">
    <property type="entry name" value="HTH_LACI_2"/>
    <property type="match status" value="1"/>
</dbReference>
<dbReference type="PANTHER" id="PTHR30146:SF109">
    <property type="entry name" value="HTH-TYPE TRANSCRIPTIONAL REGULATOR GALS"/>
    <property type="match status" value="1"/>
</dbReference>
<dbReference type="SUPFAM" id="SSF53822">
    <property type="entry name" value="Periplasmic binding protein-like I"/>
    <property type="match status" value="1"/>
</dbReference>